<protein>
    <submittedName>
        <fullName evidence="2">Dienelactone hydrolase family protein</fullName>
    </submittedName>
</protein>
<evidence type="ECO:0000259" key="1">
    <source>
        <dbReference type="Pfam" id="PF01738"/>
    </source>
</evidence>
<feature type="domain" description="Dienelactone hydrolase" evidence="1">
    <location>
        <begin position="22"/>
        <end position="224"/>
    </location>
</feature>
<keyword evidence="2" id="KW-0378">Hydrolase</keyword>
<reference evidence="2 3" key="1">
    <citation type="journal article" date="2013" name="Int. J. Syst. Evol. Microbiol.">
        <title>Marinicauda pacifica gen. nov., sp. nov., a prosthecate alphaproteobacterium of the family Hyphomonadaceae isolated from deep seawater.</title>
        <authorList>
            <person name="Zhang X.Y."/>
            <person name="Li G.W."/>
            <person name="Wang C.S."/>
            <person name="Zhang Y.J."/>
            <person name="Xu X.W."/>
            <person name="Li H."/>
            <person name="Liu A."/>
            <person name="Liu C."/>
            <person name="Xie B.B."/>
            <person name="Qin Q.L."/>
            <person name="Xu Z."/>
            <person name="Chen X.L."/>
            <person name="Zhou B.C."/>
            <person name="Zhang Y.Z."/>
        </authorList>
    </citation>
    <scope>NUCLEOTIDE SEQUENCE [LARGE SCALE GENOMIC DNA]</scope>
    <source>
        <strain evidence="2 3">P-1 km-3</strain>
    </source>
</reference>
<dbReference type="PANTHER" id="PTHR46623:SF6">
    <property type="entry name" value="ALPHA_BETA-HYDROLASES SUPERFAMILY PROTEIN"/>
    <property type="match status" value="1"/>
</dbReference>
<dbReference type="Proteomes" id="UP000305451">
    <property type="component" value="Unassembled WGS sequence"/>
</dbReference>
<name>A0A4S2HAL9_9PROT</name>
<proteinExistence type="predicted"/>
<comment type="caution">
    <text evidence="2">The sequence shown here is derived from an EMBL/GenBank/DDBJ whole genome shotgun (WGS) entry which is preliminary data.</text>
</comment>
<keyword evidence="3" id="KW-1185">Reference proteome</keyword>
<organism evidence="2 3">
    <name type="scientific">Marinicauda pacifica</name>
    <dbReference type="NCBI Taxonomy" id="1133559"/>
    <lineage>
        <taxon>Bacteria</taxon>
        <taxon>Pseudomonadati</taxon>
        <taxon>Pseudomonadota</taxon>
        <taxon>Alphaproteobacteria</taxon>
        <taxon>Maricaulales</taxon>
        <taxon>Maricaulaceae</taxon>
        <taxon>Marinicauda</taxon>
    </lineage>
</organism>
<evidence type="ECO:0000313" key="3">
    <source>
        <dbReference type="Proteomes" id="UP000305451"/>
    </source>
</evidence>
<evidence type="ECO:0000313" key="2">
    <source>
        <dbReference type="EMBL" id="TGY92482.1"/>
    </source>
</evidence>
<dbReference type="SUPFAM" id="SSF53474">
    <property type="entry name" value="alpha/beta-Hydrolases"/>
    <property type="match status" value="1"/>
</dbReference>
<dbReference type="EMBL" id="SRXV01000003">
    <property type="protein sequence ID" value="TGY92482.1"/>
    <property type="molecule type" value="Genomic_DNA"/>
</dbReference>
<dbReference type="RefSeq" id="WP_135945617.1">
    <property type="nucleotide sequence ID" value="NZ_BMEI01000003.1"/>
</dbReference>
<dbReference type="GO" id="GO:0016787">
    <property type="term" value="F:hydrolase activity"/>
    <property type="evidence" value="ECO:0007669"/>
    <property type="project" value="UniProtKB-KW"/>
</dbReference>
<dbReference type="InterPro" id="IPR051049">
    <property type="entry name" value="Dienelactone_hydrolase-like"/>
</dbReference>
<accession>A0A4S2HAL9</accession>
<gene>
    <name evidence="2" type="ORF">E5162_12660</name>
</gene>
<dbReference type="Gene3D" id="3.40.50.1820">
    <property type="entry name" value="alpha/beta hydrolase"/>
    <property type="match status" value="1"/>
</dbReference>
<dbReference type="InterPro" id="IPR002925">
    <property type="entry name" value="Dienelactn_hydro"/>
</dbReference>
<dbReference type="InterPro" id="IPR029058">
    <property type="entry name" value="AB_hydrolase_fold"/>
</dbReference>
<dbReference type="PANTHER" id="PTHR46623">
    <property type="entry name" value="CARBOXYMETHYLENEBUTENOLIDASE-RELATED"/>
    <property type="match status" value="1"/>
</dbReference>
<dbReference type="AlphaFoldDB" id="A0A4S2HAL9"/>
<dbReference type="Pfam" id="PF01738">
    <property type="entry name" value="DLH"/>
    <property type="match status" value="1"/>
</dbReference>
<dbReference type="OrthoDB" id="9771666at2"/>
<sequence length="226" mass="25108">MAGQTVTITTPDGSFEAYQNGAGPGLVVIQEIFGINQVMRDLCDDFAEQGYTAICPDLFWRMKPGVELTDKTEEEWNQAFEYMNNFDIDKGVDDIAQTIDYARRTGTGKVGAVGYCLGGLLAYLTACRTDSDATVGYYGVNVDKYLDEASKIERPLTLHIAAEDRFVDKDQQKAMIDGLEDNPHTTLFRYEGVDHAFAREGGEHYDAEAAGLANTRTRKFFQDHLG</sequence>